<accession>A0A963YVK9</accession>
<dbReference type="AlphaFoldDB" id="A0A963YVK9"/>
<name>A0A963YVK9_9PROT</name>
<reference evidence="1" key="2">
    <citation type="submission" date="2021-01" db="EMBL/GenBank/DDBJ databases">
        <authorList>
            <person name="Mieszkin S."/>
            <person name="Pouder E."/>
            <person name="Alain K."/>
        </authorList>
    </citation>
    <scope>NUCLEOTIDE SEQUENCE</scope>
    <source>
        <strain evidence="1">HW T2.11</strain>
    </source>
</reference>
<comment type="caution">
    <text evidence="1">The sequence shown here is derived from an EMBL/GenBank/DDBJ whole genome shotgun (WGS) entry which is preliminary data.</text>
</comment>
<reference evidence="1" key="1">
    <citation type="journal article" date="2021" name="Microorganisms">
        <title>Acidisoma silvae sp. nov. and Acidisomacellulosilytica sp. nov., Two Acidophilic Bacteria Isolated from Decaying Wood, Hydrolyzing Cellulose and Producing Poly-3-hydroxybutyrate.</title>
        <authorList>
            <person name="Mieszkin S."/>
            <person name="Pouder E."/>
            <person name="Uroz S."/>
            <person name="Simon-Colin C."/>
            <person name="Alain K."/>
        </authorList>
    </citation>
    <scope>NUCLEOTIDE SEQUENCE</scope>
    <source>
        <strain evidence="1">HW T2.11</strain>
    </source>
</reference>
<proteinExistence type="predicted"/>
<organism evidence="1 2">
    <name type="scientific">Acidisoma silvae</name>
    <dbReference type="NCBI Taxonomy" id="2802396"/>
    <lineage>
        <taxon>Bacteria</taxon>
        <taxon>Pseudomonadati</taxon>
        <taxon>Pseudomonadota</taxon>
        <taxon>Alphaproteobacteria</taxon>
        <taxon>Acetobacterales</taxon>
        <taxon>Acidocellaceae</taxon>
        <taxon>Acidisoma</taxon>
    </lineage>
</organism>
<protein>
    <submittedName>
        <fullName evidence="1">Sce7726 family protein</fullName>
    </submittedName>
</protein>
<dbReference type="InterPro" id="IPR047729">
    <property type="entry name" value="Sce7726-like"/>
</dbReference>
<keyword evidence="2" id="KW-1185">Reference proteome</keyword>
<evidence type="ECO:0000313" key="2">
    <source>
        <dbReference type="Proteomes" id="UP000708298"/>
    </source>
</evidence>
<dbReference type="RefSeq" id="WP_227323308.1">
    <property type="nucleotide sequence ID" value="NZ_JAESVB010000015.1"/>
</dbReference>
<dbReference type="EMBL" id="JAESVB010000015">
    <property type="protein sequence ID" value="MCB8877661.1"/>
    <property type="molecule type" value="Genomic_DNA"/>
</dbReference>
<dbReference type="Proteomes" id="UP000708298">
    <property type="component" value="Unassembled WGS sequence"/>
</dbReference>
<evidence type="ECO:0000313" key="1">
    <source>
        <dbReference type="EMBL" id="MCB8877661.1"/>
    </source>
</evidence>
<gene>
    <name evidence="1" type="ORF">ASILVAE211_20870</name>
</gene>
<dbReference type="NCBIfam" id="NF033832">
    <property type="entry name" value="sce7726_fam"/>
    <property type="match status" value="1"/>
</dbReference>
<sequence>MDIARFFELQSVVVRAVNEGQIKARVLTELRALKRISKRSIIANEFALSKSLVRADLAILESKFIGIEVKSEKDTLRRLPSQIASYLRHFDWVILVVASKHAYKVIELNLLFVELWVMHADGSIEIIQTPKSASPQAGICIGRLLTQADQKRYIGCEGNYHTNNQDYFDINKSNAHAAFINVFSSRFGKTSKEFWDAVRYRQIKSDDLAKLSRFQSSREQFARVKEEQDHMWRMWAEQFHSSTLSTI</sequence>